<accession>A0A3M9Y0R5</accession>
<dbReference type="InterPro" id="IPR003607">
    <property type="entry name" value="HD/PDEase_dom"/>
</dbReference>
<dbReference type="Proteomes" id="UP000267145">
    <property type="component" value="Unassembled WGS sequence"/>
</dbReference>
<dbReference type="Gene3D" id="1.10.3210.50">
    <property type="match status" value="1"/>
</dbReference>
<organism evidence="2 3">
    <name type="scientific">Verticillium nonalfalfae</name>
    <dbReference type="NCBI Taxonomy" id="1051616"/>
    <lineage>
        <taxon>Eukaryota</taxon>
        <taxon>Fungi</taxon>
        <taxon>Dikarya</taxon>
        <taxon>Ascomycota</taxon>
        <taxon>Pezizomycotina</taxon>
        <taxon>Sordariomycetes</taxon>
        <taxon>Hypocreomycetidae</taxon>
        <taxon>Glomerellales</taxon>
        <taxon>Plectosphaerellaceae</taxon>
        <taxon>Verticillium</taxon>
    </lineage>
</organism>
<dbReference type="GeneID" id="39604951"/>
<feature type="domain" description="HD/PDEase" evidence="1">
    <location>
        <begin position="28"/>
        <end position="159"/>
    </location>
</feature>
<dbReference type="STRING" id="1051616.A0A3M9Y0R5"/>
<evidence type="ECO:0000259" key="1">
    <source>
        <dbReference type="SMART" id="SM00471"/>
    </source>
</evidence>
<dbReference type="Pfam" id="PF01966">
    <property type="entry name" value="HD"/>
    <property type="match status" value="1"/>
</dbReference>
<dbReference type="RefSeq" id="XP_028492012.1">
    <property type="nucleotide sequence ID" value="XM_028635500.1"/>
</dbReference>
<evidence type="ECO:0000313" key="3">
    <source>
        <dbReference type="Proteomes" id="UP000267145"/>
    </source>
</evidence>
<dbReference type="SMART" id="SM00471">
    <property type="entry name" value="HDc"/>
    <property type="match status" value="1"/>
</dbReference>
<dbReference type="SUPFAM" id="SSF109604">
    <property type="entry name" value="HD-domain/PDEase-like"/>
    <property type="match status" value="1"/>
</dbReference>
<keyword evidence="3" id="KW-1185">Reference proteome</keyword>
<dbReference type="EMBL" id="RBVV01000124">
    <property type="protein sequence ID" value="RNJ53854.1"/>
    <property type="molecule type" value="Genomic_DNA"/>
</dbReference>
<dbReference type="AlphaFoldDB" id="A0A3M9Y0R5"/>
<comment type="caution">
    <text evidence="2">The sequence shown here is derived from an EMBL/GenBank/DDBJ whole genome shotgun (WGS) entry which is preliminary data.</text>
</comment>
<sequence>MDPLDLYADDNLVTAAAAYVKDYMSNYDASHDWSHILRVLALAHRIYNDPTTNTIAASKPALSLRKITLAALLHDVGDKKYLQPGQDHTRLVHDVLLERGAPEALAAEIQTICLGVSYSSEVKDPNAVVALLARVPELAVVQDADRLDAIGAVGMGRCFTFGGAKGGGRGLQGAIDHFEEKLLRIEGMMKTEAGRRLAAERTERLRVFEQWWRDETA</sequence>
<proteinExistence type="predicted"/>
<name>A0A3M9Y0R5_9PEZI</name>
<dbReference type="PANTHER" id="PTHR33594">
    <property type="entry name" value="SUPERFAMILY HYDROLASE, PUTATIVE (AFU_ORTHOLOGUE AFUA_1G03035)-RELATED"/>
    <property type="match status" value="1"/>
</dbReference>
<dbReference type="PANTHER" id="PTHR33594:SF1">
    <property type="entry name" value="HD_PDEASE DOMAIN-CONTAINING PROTEIN"/>
    <property type="match status" value="1"/>
</dbReference>
<dbReference type="CDD" id="cd00077">
    <property type="entry name" value="HDc"/>
    <property type="match status" value="1"/>
</dbReference>
<protein>
    <recommendedName>
        <fullName evidence="1">HD/PDEase domain-containing protein</fullName>
    </recommendedName>
</protein>
<reference evidence="2 3" key="1">
    <citation type="submission" date="2018-10" db="EMBL/GenBank/DDBJ databases">
        <title>Genome sequence of Verticillium nonalfalfae VnAa140.</title>
        <authorList>
            <person name="Stajich J.E."/>
            <person name="Kasson M.T."/>
        </authorList>
    </citation>
    <scope>NUCLEOTIDE SEQUENCE [LARGE SCALE GENOMIC DNA]</scope>
    <source>
        <strain evidence="2 3">VnAa140</strain>
    </source>
</reference>
<evidence type="ECO:0000313" key="2">
    <source>
        <dbReference type="EMBL" id="RNJ53854.1"/>
    </source>
</evidence>
<gene>
    <name evidence="2" type="ORF">D7B24_001262</name>
</gene>
<dbReference type="InterPro" id="IPR006674">
    <property type="entry name" value="HD_domain"/>
</dbReference>